<evidence type="ECO:0000313" key="1">
    <source>
        <dbReference type="EMBL" id="ANA85294.1"/>
    </source>
</evidence>
<reference evidence="2" key="1">
    <citation type="submission" date="2016-03" db="EMBL/GenBank/DDBJ databases">
        <authorList>
            <person name="Ploux O."/>
        </authorList>
    </citation>
    <scope>NUCLEOTIDE SEQUENCE [LARGE SCALE GENOMIC DNA]</scope>
</reference>
<dbReference type="KEGG" id="vg:28802931"/>
<organism evidence="1 2">
    <name type="scientific">Gordonia phage BritBrat</name>
    <dbReference type="NCBI Taxonomy" id="1838064"/>
    <lineage>
        <taxon>Viruses</taxon>
        <taxon>Duplodnaviria</taxon>
        <taxon>Heunggongvirae</taxon>
        <taxon>Uroviricota</taxon>
        <taxon>Caudoviricetes</taxon>
        <taxon>Britbratvirus</taxon>
        <taxon>Britbratvirus britbrat</taxon>
    </lineage>
</organism>
<dbReference type="Proteomes" id="UP000202279">
    <property type="component" value="Segment"/>
</dbReference>
<evidence type="ECO:0000313" key="2">
    <source>
        <dbReference type="Proteomes" id="UP000202279"/>
    </source>
</evidence>
<gene>
    <name evidence="1" type="primary">91</name>
    <name evidence="1" type="ORF">PBI_BRITBRAT_91</name>
</gene>
<accession>A0A160DEU0</accession>
<dbReference type="EMBL" id="KU998233">
    <property type="protein sequence ID" value="ANA85294.1"/>
    <property type="molecule type" value="Genomic_DNA"/>
</dbReference>
<sequence>MSNRDPIYRHRNGELARYVPRRKNDSKPWLIGAFEGAAFVEHTRTAEIPPGFDCLTTERVAVTYTAEQFSELLDENRKQAKRDYRRGVETLESLSEGRADV</sequence>
<protein>
    <submittedName>
        <fullName evidence="1">Uncharacterized protein</fullName>
    </submittedName>
</protein>
<keyword evidence="2" id="KW-1185">Reference proteome</keyword>
<dbReference type="RefSeq" id="YP_009276618.1">
    <property type="nucleotide sequence ID" value="NC_030942.1"/>
</dbReference>
<name>A0A160DEU0_9CAUD</name>
<proteinExistence type="predicted"/>
<dbReference type="GeneID" id="28802931"/>